<evidence type="ECO:0000313" key="1">
    <source>
        <dbReference type="EMBL" id="VDN28285.1"/>
    </source>
</evidence>
<name>A0A183E6R0_9BILA</name>
<dbReference type="PANTHER" id="PTHR21523:SF37">
    <property type="entry name" value="MLT-TEN (MLT-10) RELATED"/>
    <property type="match status" value="1"/>
</dbReference>
<reference evidence="3" key="1">
    <citation type="submission" date="2016-06" db="UniProtKB">
        <authorList>
            <consortium name="WormBaseParasite"/>
        </authorList>
    </citation>
    <scope>IDENTIFICATION</scope>
</reference>
<dbReference type="AlphaFoldDB" id="A0A183E6R0"/>
<protein>
    <submittedName>
        <fullName evidence="3">DHC_N1 domain-containing protein</fullName>
    </submittedName>
</protein>
<gene>
    <name evidence="1" type="ORF">GPUH_LOCUS16650</name>
</gene>
<reference evidence="1 2" key="2">
    <citation type="submission" date="2018-11" db="EMBL/GenBank/DDBJ databases">
        <authorList>
            <consortium name="Pathogen Informatics"/>
        </authorList>
    </citation>
    <scope>NUCLEOTIDE SEQUENCE [LARGE SCALE GENOMIC DNA]</scope>
</reference>
<dbReference type="EMBL" id="UYRT01084046">
    <property type="protein sequence ID" value="VDN28285.1"/>
    <property type="molecule type" value="Genomic_DNA"/>
</dbReference>
<dbReference type="OrthoDB" id="5917548at2759"/>
<evidence type="ECO:0000313" key="2">
    <source>
        <dbReference type="Proteomes" id="UP000271098"/>
    </source>
</evidence>
<dbReference type="Proteomes" id="UP000271098">
    <property type="component" value="Unassembled WGS sequence"/>
</dbReference>
<dbReference type="Pfam" id="PF04870">
    <property type="entry name" value="Moulting_cycle"/>
    <property type="match status" value="1"/>
</dbReference>
<accession>A0A183E6R0</accession>
<organism evidence="3">
    <name type="scientific">Gongylonema pulchrum</name>
    <dbReference type="NCBI Taxonomy" id="637853"/>
    <lineage>
        <taxon>Eukaryota</taxon>
        <taxon>Metazoa</taxon>
        <taxon>Ecdysozoa</taxon>
        <taxon>Nematoda</taxon>
        <taxon>Chromadorea</taxon>
        <taxon>Rhabditida</taxon>
        <taxon>Spirurina</taxon>
        <taxon>Spiruromorpha</taxon>
        <taxon>Spiruroidea</taxon>
        <taxon>Gongylonematidae</taxon>
        <taxon>Gongylonema</taxon>
    </lineage>
</organism>
<dbReference type="PANTHER" id="PTHR21523">
    <property type="match status" value="1"/>
</dbReference>
<dbReference type="WBParaSite" id="GPUH_0001667301-mRNA-1">
    <property type="protein sequence ID" value="GPUH_0001667301-mRNA-1"/>
    <property type="gene ID" value="GPUH_0001667301"/>
</dbReference>
<proteinExistence type="predicted"/>
<dbReference type="InterPro" id="IPR006954">
    <property type="entry name" value="Mlt-10-like"/>
</dbReference>
<evidence type="ECO:0000313" key="3">
    <source>
        <dbReference type="WBParaSite" id="GPUH_0001667301-mRNA-1"/>
    </source>
</evidence>
<keyword evidence="2" id="KW-1185">Reference proteome</keyword>
<sequence>MTVTTDVIQRIEFRTKRNVVNRYNYRLLWEYETKTPFGILGKYLSRTIKMIKNKDQQQQSLAQLFFFPKLNNAHNEEQDKMEKIVELVKLIRSAAKLAMAVTGDNGTTEFDKQAVKFASPRLLSLVPEESRDEINMLSPSVFSLHDRGTGLEKLISVPGLLKSTLGHDYEEWLNFIAEASGATDSLQKVEVGFQRVLVASSTITRPPEKLLN</sequence>